<organism evidence="2 3">
    <name type="scientific">Triparma laevis f. longispina</name>
    <dbReference type="NCBI Taxonomy" id="1714387"/>
    <lineage>
        <taxon>Eukaryota</taxon>
        <taxon>Sar</taxon>
        <taxon>Stramenopiles</taxon>
        <taxon>Ochrophyta</taxon>
        <taxon>Bolidophyceae</taxon>
        <taxon>Parmales</taxon>
        <taxon>Triparmaceae</taxon>
        <taxon>Triparma</taxon>
    </lineage>
</organism>
<dbReference type="Proteomes" id="UP001165122">
    <property type="component" value="Unassembled WGS sequence"/>
</dbReference>
<reference evidence="3" key="1">
    <citation type="journal article" date="2023" name="Commun. Biol.">
        <title>Genome analysis of Parmales, the sister group of diatoms, reveals the evolutionary specialization of diatoms from phago-mixotrophs to photoautotrophs.</title>
        <authorList>
            <person name="Ban H."/>
            <person name="Sato S."/>
            <person name="Yoshikawa S."/>
            <person name="Yamada K."/>
            <person name="Nakamura Y."/>
            <person name="Ichinomiya M."/>
            <person name="Sato N."/>
            <person name="Blanc-Mathieu R."/>
            <person name="Endo H."/>
            <person name="Kuwata A."/>
            <person name="Ogata H."/>
        </authorList>
    </citation>
    <scope>NUCLEOTIDE SEQUENCE [LARGE SCALE GENOMIC DNA]</scope>
    <source>
        <strain evidence="3">NIES 3700</strain>
    </source>
</reference>
<evidence type="ECO:0000313" key="2">
    <source>
        <dbReference type="EMBL" id="GMI05643.1"/>
    </source>
</evidence>
<dbReference type="Pfam" id="PF13385">
    <property type="entry name" value="Laminin_G_3"/>
    <property type="match status" value="1"/>
</dbReference>
<dbReference type="Gene3D" id="2.60.120.200">
    <property type="match status" value="1"/>
</dbReference>
<dbReference type="SUPFAM" id="SSF49899">
    <property type="entry name" value="Concanavalin A-like lectins/glucanases"/>
    <property type="match status" value="1"/>
</dbReference>
<feature type="compositionally biased region" description="Low complexity" evidence="1">
    <location>
        <begin position="29"/>
        <end position="43"/>
    </location>
</feature>
<evidence type="ECO:0000256" key="1">
    <source>
        <dbReference type="SAM" id="MobiDB-lite"/>
    </source>
</evidence>
<protein>
    <submittedName>
        <fullName evidence="2">Uncharacterized protein</fullName>
    </submittedName>
</protein>
<dbReference type="InterPro" id="IPR013320">
    <property type="entry name" value="ConA-like_dom_sf"/>
</dbReference>
<accession>A0A9W7CBG4</accession>
<dbReference type="EMBL" id="BRXW01000089">
    <property type="protein sequence ID" value="GMI05643.1"/>
    <property type="molecule type" value="Genomic_DNA"/>
</dbReference>
<comment type="caution">
    <text evidence="2">The sequence shown here is derived from an EMBL/GenBank/DDBJ whole genome shotgun (WGS) entry which is preliminary data.</text>
</comment>
<sequence>MKRSRELSESTVGKGKKAAISIISPPLSPDNGGSSPSPSPIGSESLAIVSHAAKQIFSIKTSSGSISPHSTYAPSHLLDDLGRHIVSFIRDGESLHKVSMLSHFYRSLAIFHYPNIVRSRASVDFEFRQVWGEGKRGEEEGEVVDSQRGLKAVLMGGASLGTEGLRLKGEERDEDGRVVVEGAYCSCEPWKMGGTFSIEAYVKFNSFKRYSRVFDFGNGLDSENILLYNNATEGEIRWSDYRGSAPRSLQANNTFDSGGWTHIVVTVSDTNTNIFKNGELVGYSKNYEKTGPRLCTRKKHLIGASYTGIPFEGNGEIDCFFDGHIGYIRHYDFELCPKDISALHSVSGRVKVGVKKNLEVPTYDELVRDVVGLKEELSVLRAKLKEGESGNSVSR</sequence>
<evidence type="ECO:0000313" key="3">
    <source>
        <dbReference type="Proteomes" id="UP001165122"/>
    </source>
</evidence>
<feature type="region of interest" description="Disordered" evidence="1">
    <location>
        <begin position="1"/>
        <end position="43"/>
    </location>
</feature>
<keyword evidence="3" id="KW-1185">Reference proteome</keyword>
<name>A0A9W7CBG4_9STRA</name>
<dbReference type="OrthoDB" id="10440187at2759"/>
<proteinExistence type="predicted"/>
<dbReference type="AlphaFoldDB" id="A0A9W7CBG4"/>
<gene>
    <name evidence="2" type="ORF">TrLO_g9229</name>
</gene>